<proteinExistence type="predicted"/>
<gene>
    <name evidence="1" type="ORF">AB0E65_20360</name>
</gene>
<comment type="caution">
    <text evidence="1">The sequence shown here is derived from an EMBL/GenBank/DDBJ whole genome shotgun (WGS) entry which is preliminary data.</text>
</comment>
<organism evidence="1 2">
    <name type="scientific">Streptomyces fragilis</name>
    <dbReference type="NCBI Taxonomy" id="67301"/>
    <lineage>
        <taxon>Bacteria</taxon>
        <taxon>Bacillati</taxon>
        <taxon>Actinomycetota</taxon>
        <taxon>Actinomycetes</taxon>
        <taxon>Kitasatosporales</taxon>
        <taxon>Streptomycetaceae</taxon>
        <taxon>Streptomyces</taxon>
    </lineage>
</organism>
<keyword evidence="2" id="KW-1185">Reference proteome</keyword>
<dbReference type="Proteomes" id="UP001550850">
    <property type="component" value="Unassembled WGS sequence"/>
</dbReference>
<protein>
    <submittedName>
        <fullName evidence="1">Deoxyxylulose-5-phosphate synthase</fullName>
    </submittedName>
</protein>
<name>A0ABV2YLD6_9ACTN</name>
<evidence type="ECO:0000313" key="2">
    <source>
        <dbReference type="Proteomes" id="UP001550850"/>
    </source>
</evidence>
<accession>A0ABV2YLD6</accession>
<dbReference type="EMBL" id="JBEZUR010000035">
    <property type="protein sequence ID" value="MEU3556541.1"/>
    <property type="molecule type" value="Genomic_DNA"/>
</dbReference>
<sequence length="115" mass="12538">MGIARTSYVCLPCRASWKQEFRTGGEAGRARVCPRCAGPLTHVGSVFAAPARRDDEGWRVLTVLLNAGIRFHASCCTGCGEGYRPRTMREVRERLAHAGRTGMPVARALVLPEVP</sequence>
<reference evidence="1 2" key="1">
    <citation type="submission" date="2024-06" db="EMBL/GenBank/DDBJ databases">
        <title>The Natural Products Discovery Center: Release of the First 8490 Sequenced Strains for Exploring Actinobacteria Biosynthetic Diversity.</title>
        <authorList>
            <person name="Kalkreuter E."/>
            <person name="Kautsar S.A."/>
            <person name="Yang D."/>
            <person name="Bader C.D."/>
            <person name="Teijaro C.N."/>
            <person name="Fluegel L."/>
            <person name="Davis C.M."/>
            <person name="Simpson J.R."/>
            <person name="Lauterbach L."/>
            <person name="Steele A.D."/>
            <person name="Gui C."/>
            <person name="Meng S."/>
            <person name="Li G."/>
            <person name="Viehrig K."/>
            <person name="Ye F."/>
            <person name="Su P."/>
            <person name="Kiefer A.F."/>
            <person name="Nichols A."/>
            <person name="Cepeda A.J."/>
            <person name="Yan W."/>
            <person name="Fan B."/>
            <person name="Jiang Y."/>
            <person name="Adhikari A."/>
            <person name="Zheng C.-J."/>
            <person name="Schuster L."/>
            <person name="Cowan T.M."/>
            <person name="Smanski M.J."/>
            <person name="Chevrette M.G."/>
            <person name="De Carvalho L.P.S."/>
            <person name="Shen B."/>
        </authorList>
    </citation>
    <scope>NUCLEOTIDE SEQUENCE [LARGE SCALE GENOMIC DNA]</scope>
    <source>
        <strain evidence="1 2">NPDC038104</strain>
    </source>
</reference>
<dbReference type="RefSeq" id="WP_108956899.1">
    <property type="nucleotide sequence ID" value="NZ_BEVZ01000009.1"/>
</dbReference>
<evidence type="ECO:0000313" key="1">
    <source>
        <dbReference type="EMBL" id="MEU3556541.1"/>
    </source>
</evidence>